<proteinExistence type="predicted"/>
<accession>X1IRE3</accession>
<sequence>SFVKDGLITEERGIAELTELGYDTEHIDIYLRSIE</sequence>
<evidence type="ECO:0000313" key="1">
    <source>
        <dbReference type="EMBL" id="GAH60108.1"/>
    </source>
</evidence>
<dbReference type="AlphaFoldDB" id="X1IRE3"/>
<comment type="caution">
    <text evidence="1">The sequence shown here is derived from an EMBL/GenBank/DDBJ whole genome shotgun (WGS) entry which is preliminary data.</text>
</comment>
<reference evidence="1" key="1">
    <citation type="journal article" date="2014" name="Front. Microbiol.">
        <title>High frequency of phylogenetically diverse reductive dehalogenase-homologous genes in deep subseafloor sedimentary metagenomes.</title>
        <authorList>
            <person name="Kawai M."/>
            <person name="Futagami T."/>
            <person name="Toyoda A."/>
            <person name="Takaki Y."/>
            <person name="Nishi S."/>
            <person name="Hori S."/>
            <person name="Arai W."/>
            <person name="Tsubouchi T."/>
            <person name="Morono Y."/>
            <person name="Uchiyama I."/>
            <person name="Ito T."/>
            <person name="Fujiyama A."/>
            <person name="Inagaki F."/>
            <person name="Takami H."/>
        </authorList>
    </citation>
    <scope>NUCLEOTIDE SEQUENCE</scope>
    <source>
        <strain evidence="1">Expedition CK06-06</strain>
    </source>
</reference>
<feature type="non-terminal residue" evidence="1">
    <location>
        <position position="1"/>
    </location>
</feature>
<organism evidence="1">
    <name type="scientific">marine sediment metagenome</name>
    <dbReference type="NCBI Taxonomy" id="412755"/>
    <lineage>
        <taxon>unclassified sequences</taxon>
        <taxon>metagenomes</taxon>
        <taxon>ecological metagenomes</taxon>
    </lineage>
</organism>
<name>X1IRE3_9ZZZZ</name>
<protein>
    <submittedName>
        <fullName evidence="1">Uncharacterized protein</fullName>
    </submittedName>
</protein>
<gene>
    <name evidence="1" type="ORF">S03H2_35034</name>
</gene>
<dbReference type="EMBL" id="BARU01021406">
    <property type="protein sequence ID" value="GAH60108.1"/>
    <property type="molecule type" value="Genomic_DNA"/>
</dbReference>